<gene>
    <name evidence="1" type="ORF">ENP47_06890</name>
</gene>
<name>A0A7C2BDM7_THERO</name>
<sequence>MEHVLDPQLQAELEERIRRIENGERPEPFTNLDWVYMWIVTAVVLFLFAVLVLNLLLHR</sequence>
<organism evidence="1">
    <name type="scientific">Thermomicrobium roseum</name>
    <dbReference type="NCBI Taxonomy" id="500"/>
    <lineage>
        <taxon>Bacteria</taxon>
        <taxon>Pseudomonadati</taxon>
        <taxon>Thermomicrobiota</taxon>
        <taxon>Thermomicrobia</taxon>
        <taxon>Thermomicrobiales</taxon>
        <taxon>Thermomicrobiaceae</taxon>
        <taxon>Thermomicrobium</taxon>
    </lineage>
</organism>
<evidence type="ECO:0000313" key="1">
    <source>
        <dbReference type="EMBL" id="HEF65306.1"/>
    </source>
</evidence>
<reference evidence="1" key="1">
    <citation type="journal article" date="2020" name="mSystems">
        <title>Genome- and Community-Level Interaction Insights into Carbon Utilization and Element Cycling Functions of Hydrothermarchaeota in Hydrothermal Sediment.</title>
        <authorList>
            <person name="Zhou Z."/>
            <person name="Liu Y."/>
            <person name="Xu W."/>
            <person name="Pan J."/>
            <person name="Luo Z.H."/>
            <person name="Li M."/>
        </authorList>
    </citation>
    <scope>NUCLEOTIDE SEQUENCE [LARGE SCALE GENOMIC DNA]</scope>
    <source>
        <strain evidence="1">SpSt-222</strain>
    </source>
</reference>
<dbReference type="AlphaFoldDB" id="A0A7C2BDM7"/>
<comment type="caution">
    <text evidence="1">The sequence shown here is derived from an EMBL/GenBank/DDBJ whole genome shotgun (WGS) entry which is preliminary data.</text>
</comment>
<protein>
    <submittedName>
        <fullName evidence="1">Uncharacterized protein</fullName>
    </submittedName>
</protein>
<accession>A0A7C2BDM7</accession>
<proteinExistence type="predicted"/>
<dbReference type="EMBL" id="DSJL01000011">
    <property type="protein sequence ID" value="HEF65306.1"/>
    <property type="molecule type" value="Genomic_DNA"/>
</dbReference>